<name>A0A7X6HFR4_9MICC</name>
<dbReference type="PANTHER" id="PTHR31851">
    <property type="entry name" value="FE(2+)/MN(2+) TRANSPORTER PCL1"/>
    <property type="match status" value="1"/>
</dbReference>
<keyword evidence="2 5" id="KW-0812">Transmembrane</keyword>
<evidence type="ECO:0000256" key="2">
    <source>
        <dbReference type="ARBA" id="ARBA00022692"/>
    </source>
</evidence>
<dbReference type="AlphaFoldDB" id="A0A7X6HFR4"/>
<proteinExistence type="predicted"/>
<reference evidence="6 7" key="1">
    <citation type="submission" date="2020-04" db="EMBL/GenBank/DDBJ databases">
        <title>Arthrobacter sp. nov.</title>
        <authorList>
            <person name="Liu S."/>
        </authorList>
    </citation>
    <scope>NUCLEOTIDE SEQUENCE [LARGE SCALE GENOMIC DNA]</scope>
    <source>
        <strain evidence="6 7">E918</strain>
    </source>
</reference>
<evidence type="ECO:0000256" key="1">
    <source>
        <dbReference type="ARBA" id="ARBA00004127"/>
    </source>
</evidence>
<evidence type="ECO:0000256" key="3">
    <source>
        <dbReference type="ARBA" id="ARBA00022989"/>
    </source>
</evidence>
<dbReference type="CDD" id="cd02432">
    <property type="entry name" value="Nodulin-21_like_1"/>
    <property type="match status" value="1"/>
</dbReference>
<gene>
    <name evidence="6" type="ORF">HGG74_11755</name>
</gene>
<feature type="transmembrane region" description="Helical" evidence="5">
    <location>
        <begin position="225"/>
        <end position="245"/>
    </location>
</feature>
<evidence type="ECO:0000313" key="6">
    <source>
        <dbReference type="EMBL" id="NKX55206.1"/>
    </source>
</evidence>
<feature type="transmembrane region" description="Helical" evidence="5">
    <location>
        <begin position="35"/>
        <end position="55"/>
    </location>
</feature>
<evidence type="ECO:0000256" key="5">
    <source>
        <dbReference type="SAM" id="Phobius"/>
    </source>
</evidence>
<dbReference type="InterPro" id="IPR008217">
    <property type="entry name" value="Ccc1_fam"/>
</dbReference>
<dbReference type="GO" id="GO:0005384">
    <property type="term" value="F:manganese ion transmembrane transporter activity"/>
    <property type="evidence" value="ECO:0007669"/>
    <property type="project" value="InterPro"/>
</dbReference>
<protein>
    <submittedName>
        <fullName evidence="6">VIT family protein</fullName>
    </submittedName>
</protein>
<comment type="caution">
    <text evidence="6">The sequence shown here is derived from an EMBL/GenBank/DDBJ whole genome shotgun (WGS) entry which is preliminary data.</text>
</comment>
<dbReference type="GO" id="GO:0012505">
    <property type="term" value="C:endomembrane system"/>
    <property type="evidence" value="ECO:0007669"/>
    <property type="project" value="UniProtKB-SubCell"/>
</dbReference>
<evidence type="ECO:0000256" key="4">
    <source>
        <dbReference type="ARBA" id="ARBA00023136"/>
    </source>
</evidence>
<keyword evidence="7" id="KW-1185">Reference proteome</keyword>
<dbReference type="Proteomes" id="UP000544090">
    <property type="component" value="Unassembled WGS sequence"/>
</dbReference>
<sequence>MGSRSGQQRAVDPRPHENEPHELAGLAARLNWLRAGVLGANDGIVSVAALVVGVAGATTDFGTLLAAGLAAMIGGALSMALGEYVSVSSSADSQQALIAKETRELRDQPEDELAELAALYRAKGLSRDTAVRVARELTAHDALAAHLDAELNIREEDVASPWHAAFASAVSFVAGAVLPLLAILLPPEPLRVPTAFAATLLALAGTGALGAWLGGARLVRAAVRVTAGGALALAATYLIGTWLGVSGVV</sequence>
<dbReference type="GO" id="GO:0030026">
    <property type="term" value="P:intracellular manganese ion homeostasis"/>
    <property type="evidence" value="ECO:0007669"/>
    <property type="project" value="InterPro"/>
</dbReference>
<dbReference type="RefSeq" id="WP_168486544.1">
    <property type="nucleotide sequence ID" value="NZ_JAAZSQ010000010.1"/>
</dbReference>
<comment type="subcellular location">
    <subcellularLocation>
        <location evidence="1">Endomembrane system</location>
        <topology evidence="1">Multi-pass membrane protein</topology>
    </subcellularLocation>
</comment>
<organism evidence="6 7">
    <name type="scientific">Arthrobacter mobilis</name>
    <dbReference type="NCBI Taxonomy" id="2724944"/>
    <lineage>
        <taxon>Bacteria</taxon>
        <taxon>Bacillati</taxon>
        <taxon>Actinomycetota</taxon>
        <taxon>Actinomycetes</taxon>
        <taxon>Micrococcales</taxon>
        <taxon>Micrococcaceae</taxon>
        <taxon>Arthrobacter</taxon>
    </lineage>
</organism>
<evidence type="ECO:0000313" key="7">
    <source>
        <dbReference type="Proteomes" id="UP000544090"/>
    </source>
</evidence>
<feature type="transmembrane region" description="Helical" evidence="5">
    <location>
        <begin position="164"/>
        <end position="186"/>
    </location>
</feature>
<keyword evidence="3 5" id="KW-1133">Transmembrane helix</keyword>
<dbReference type="Pfam" id="PF01988">
    <property type="entry name" value="VIT1"/>
    <property type="match status" value="1"/>
</dbReference>
<dbReference type="EMBL" id="JAAZSQ010000010">
    <property type="protein sequence ID" value="NKX55206.1"/>
    <property type="molecule type" value="Genomic_DNA"/>
</dbReference>
<keyword evidence="4 5" id="KW-0472">Membrane</keyword>
<feature type="transmembrane region" description="Helical" evidence="5">
    <location>
        <begin position="192"/>
        <end position="213"/>
    </location>
</feature>
<accession>A0A7X6HFR4</accession>
<feature type="transmembrane region" description="Helical" evidence="5">
    <location>
        <begin position="61"/>
        <end position="81"/>
    </location>
</feature>